<gene>
    <name evidence="1" type="ORF">ZMTM_16950</name>
</gene>
<dbReference type="Proteomes" id="UP000826722">
    <property type="component" value="Chromosome"/>
</dbReference>
<dbReference type="EMBL" id="AP024110">
    <property type="protein sequence ID" value="BCM25436.1"/>
    <property type="molecule type" value="Genomic_DNA"/>
</dbReference>
<protein>
    <recommendedName>
        <fullName evidence="3">Chemotaxis protein</fullName>
    </recommendedName>
</protein>
<keyword evidence="2" id="KW-1185">Reference proteome</keyword>
<proteinExistence type="predicted"/>
<sequence>MEMDISLMTSETLHVAELRSLLQELASNGESHLAEVEADLSQTTTLLAEAIEKLGISFFAIHNAVLAQQKALDVMLTAQNLSETEAAQLEVFRQKIADEVGTAVTGLQFQDLTAQLIARIVKRIAGLKELLTSLDEYGDTLNHASSNEDIAKLLESINQTLRFKSNVLTTESRKSVSQQDMDSGDIELF</sequence>
<evidence type="ECO:0000313" key="2">
    <source>
        <dbReference type="Proteomes" id="UP000826722"/>
    </source>
</evidence>
<accession>A0A8D5JRF9</accession>
<dbReference type="KEGG" id="mpau:ZMTM_16950"/>
<evidence type="ECO:0000313" key="1">
    <source>
        <dbReference type="EMBL" id="BCM25436.1"/>
    </source>
</evidence>
<dbReference type="AlphaFoldDB" id="A0A8D5JRF9"/>
<name>A0A8D5JRF9_9PROT</name>
<dbReference type="SUPFAM" id="SSF75708">
    <property type="entry name" value="Chemotaxis phosphatase CheZ"/>
    <property type="match status" value="1"/>
</dbReference>
<reference evidence="1" key="1">
    <citation type="journal article" date="2021" name="Arch. Microbiol.">
        <title>Methyloradius palustris gen. nov., sp. nov., a methanol-oxidizing bacterium isolated from snow.</title>
        <authorList>
            <person name="Miyadera T."/>
            <person name="Kojima H."/>
            <person name="Fukui M."/>
        </authorList>
    </citation>
    <scope>NUCLEOTIDE SEQUENCE</scope>
    <source>
        <strain evidence="1">Zm11</strain>
    </source>
</reference>
<evidence type="ECO:0008006" key="3">
    <source>
        <dbReference type="Google" id="ProtNLM"/>
    </source>
</evidence>
<organism evidence="1 2">
    <name type="scientific">Methyloradius palustris</name>
    <dbReference type="NCBI Taxonomy" id="2778876"/>
    <lineage>
        <taxon>Bacteria</taxon>
        <taxon>Pseudomonadati</taxon>
        <taxon>Pseudomonadota</taxon>
        <taxon>Betaproteobacteria</taxon>
        <taxon>Nitrosomonadales</taxon>
        <taxon>Methylophilaceae</taxon>
        <taxon>Methyloradius</taxon>
    </lineage>
</organism>